<protein>
    <submittedName>
        <fullName evidence="2">Uncharacterized protein</fullName>
    </submittedName>
</protein>
<name>A0A4Y2CPM3_ARAVE</name>
<evidence type="ECO:0000313" key="2">
    <source>
        <dbReference type="EMBL" id="GBM06099.1"/>
    </source>
</evidence>
<evidence type="ECO:0000256" key="1">
    <source>
        <dbReference type="SAM" id="MobiDB-lite"/>
    </source>
</evidence>
<evidence type="ECO:0000313" key="3">
    <source>
        <dbReference type="Proteomes" id="UP000499080"/>
    </source>
</evidence>
<proteinExistence type="predicted"/>
<dbReference type="Proteomes" id="UP000499080">
    <property type="component" value="Unassembled WGS sequence"/>
</dbReference>
<feature type="region of interest" description="Disordered" evidence="1">
    <location>
        <begin position="42"/>
        <end position="87"/>
    </location>
</feature>
<reference evidence="2 3" key="1">
    <citation type="journal article" date="2019" name="Sci. Rep.">
        <title>Orb-weaving spider Araneus ventricosus genome elucidates the spidroin gene catalogue.</title>
        <authorList>
            <person name="Kono N."/>
            <person name="Nakamura H."/>
            <person name="Ohtoshi R."/>
            <person name="Moran D.A.P."/>
            <person name="Shinohara A."/>
            <person name="Yoshida Y."/>
            <person name="Fujiwara M."/>
            <person name="Mori M."/>
            <person name="Tomita M."/>
            <person name="Arakawa K."/>
        </authorList>
    </citation>
    <scope>NUCLEOTIDE SEQUENCE [LARGE SCALE GENOMIC DNA]</scope>
</reference>
<comment type="caution">
    <text evidence="2">The sequence shown here is derived from an EMBL/GenBank/DDBJ whole genome shotgun (WGS) entry which is preliminary data.</text>
</comment>
<feature type="compositionally biased region" description="Polar residues" evidence="1">
    <location>
        <begin position="64"/>
        <end position="76"/>
    </location>
</feature>
<organism evidence="2 3">
    <name type="scientific">Araneus ventricosus</name>
    <name type="common">Orbweaver spider</name>
    <name type="synonym">Epeira ventricosa</name>
    <dbReference type="NCBI Taxonomy" id="182803"/>
    <lineage>
        <taxon>Eukaryota</taxon>
        <taxon>Metazoa</taxon>
        <taxon>Ecdysozoa</taxon>
        <taxon>Arthropoda</taxon>
        <taxon>Chelicerata</taxon>
        <taxon>Arachnida</taxon>
        <taxon>Araneae</taxon>
        <taxon>Araneomorphae</taxon>
        <taxon>Entelegynae</taxon>
        <taxon>Araneoidea</taxon>
        <taxon>Araneidae</taxon>
        <taxon>Araneus</taxon>
    </lineage>
</organism>
<keyword evidence="3" id="KW-1185">Reference proteome</keyword>
<gene>
    <name evidence="2" type="ORF">AVEN_265163_1</name>
</gene>
<sequence length="87" mass="9286">MVGLKVPPPVRTSFGRGQAMVRCLSTRTTASVLEATVIQMARMPRQGGGRPSSTDVYSDEGSLNGKSDGSFLSLTRESPIPSERLCN</sequence>
<dbReference type="EMBL" id="BGPR01000223">
    <property type="protein sequence ID" value="GBM06099.1"/>
    <property type="molecule type" value="Genomic_DNA"/>
</dbReference>
<dbReference type="AlphaFoldDB" id="A0A4Y2CPM3"/>
<accession>A0A4Y2CPM3</accession>